<evidence type="ECO:0000256" key="2">
    <source>
        <dbReference type="ARBA" id="ARBA00022840"/>
    </source>
</evidence>
<dbReference type="OrthoDB" id="9807827at2"/>
<evidence type="ECO:0000256" key="3">
    <source>
        <dbReference type="ARBA" id="ARBA00023015"/>
    </source>
</evidence>
<dbReference type="SUPFAM" id="SSF52540">
    <property type="entry name" value="P-loop containing nucleoside triphosphate hydrolases"/>
    <property type="match status" value="1"/>
</dbReference>
<organism evidence="8 9">
    <name type="scientific">Mucisphaera calidilacus</name>
    <dbReference type="NCBI Taxonomy" id="2527982"/>
    <lineage>
        <taxon>Bacteria</taxon>
        <taxon>Pseudomonadati</taxon>
        <taxon>Planctomycetota</taxon>
        <taxon>Phycisphaerae</taxon>
        <taxon>Phycisphaerales</taxon>
        <taxon>Phycisphaeraceae</taxon>
        <taxon>Mucisphaera</taxon>
    </lineage>
</organism>
<dbReference type="FunFam" id="1.10.8.60:FF:000014">
    <property type="entry name" value="DNA-binding transcriptional regulator NtrC"/>
    <property type="match status" value="1"/>
</dbReference>
<evidence type="ECO:0000256" key="4">
    <source>
        <dbReference type="ARBA" id="ARBA00023125"/>
    </source>
</evidence>
<evidence type="ECO:0000256" key="1">
    <source>
        <dbReference type="ARBA" id="ARBA00022741"/>
    </source>
</evidence>
<reference evidence="8 9" key="1">
    <citation type="submission" date="2019-02" db="EMBL/GenBank/DDBJ databases">
        <title>Deep-cultivation of Planctomycetes and their phenomic and genomic characterization uncovers novel biology.</title>
        <authorList>
            <person name="Wiegand S."/>
            <person name="Jogler M."/>
            <person name="Boedeker C."/>
            <person name="Pinto D."/>
            <person name="Vollmers J."/>
            <person name="Rivas-Marin E."/>
            <person name="Kohn T."/>
            <person name="Peeters S.H."/>
            <person name="Heuer A."/>
            <person name="Rast P."/>
            <person name="Oberbeckmann S."/>
            <person name="Bunk B."/>
            <person name="Jeske O."/>
            <person name="Meyerdierks A."/>
            <person name="Storesund J.E."/>
            <person name="Kallscheuer N."/>
            <person name="Luecker S."/>
            <person name="Lage O.M."/>
            <person name="Pohl T."/>
            <person name="Merkel B.J."/>
            <person name="Hornburger P."/>
            <person name="Mueller R.-W."/>
            <person name="Bruemmer F."/>
            <person name="Labrenz M."/>
            <person name="Spormann A.M."/>
            <person name="Op den Camp H."/>
            <person name="Overmann J."/>
            <person name="Amann R."/>
            <person name="Jetten M.S.M."/>
            <person name="Mascher T."/>
            <person name="Medema M.H."/>
            <person name="Devos D.P."/>
            <person name="Kaster A.-K."/>
            <person name="Ovreas L."/>
            <person name="Rohde M."/>
            <person name="Galperin M.Y."/>
            <person name="Jogler C."/>
        </authorList>
    </citation>
    <scope>NUCLEOTIDE SEQUENCE [LARGE SCALE GENOMIC DNA]</scope>
    <source>
        <strain evidence="8 9">Pan265</strain>
    </source>
</reference>
<dbReference type="Gene3D" id="3.40.50.300">
    <property type="entry name" value="P-loop containing nucleotide triphosphate hydrolases"/>
    <property type="match status" value="1"/>
</dbReference>
<accession>A0A518C0Q1</accession>
<dbReference type="PROSITE" id="PS50045">
    <property type="entry name" value="SIGMA54_INTERACT_4"/>
    <property type="match status" value="1"/>
</dbReference>
<keyword evidence="4" id="KW-0238">DNA-binding</keyword>
<dbReference type="PROSITE" id="PS00688">
    <property type="entry name" value="SIGMA54_INTERACT_3"/>
    <property type="match status" value="1"/>
</dbReference>
<dbReference type="InterPro" id="IPR025943">
    <property type="entry name" value="Sigma_54_int_dom_ATP-bd_2"/>
</dbReference>
<dbReference type="AlphaFoldDB" id="A0A518C0Q1"/>
<dbReference type="Pfam" id="PF02954">
    <property type="entry name" value="HTH_8"/>
    <property type="match status" value="1"/>
</dbReference>
<dbReference type="InterPro" id="IPR027417">
    <property type="entry name" value="P-loop_NTPase"/>
</dbReference>
<sequence>MTGREQELDILEEISQILGDGLDLPEIFQHAMAVLSQRLGILRASLVIHDQQEDCLKTVASTGLSPQEQQRGRYARGEGVTGTVLDTGEPAVIPDISKHPDFLNRTGARSPSETDPDAPPVSFICIPLKDASQLVGAISIDKPFVNDRQLQTDARILTIIAGLMSQAYRLHNLVQIERSHWIAQNQLLRDDLRTRYKFDNIIGTAPAMLDVLSSIAQVAESRATVLILGETGCGKELVAKAIHYNSPRRHKPLIRVNCGALAPQLLESELFGHVKGSFTGAIRDKTGRFEAADGGSIFLDEIGTLDPQLQVRLLRVLQERELERVGDHRTRQIDVRVIAATNLDLEHEVRKGNFREDLYYRLNVVTIHLPPLRNRREDIPLLVDHFLERFNRENNKNLRKVSRSLMNTLLRYPWPGNVRELENAMERAVVLSASEDFTEELLSLQIRLFAQQTRTTGSDQSIDALCARLAQQAISQHHTDEGRIYANVIQEIERHLIREALAFNDGVKIRTADFLGINRNTLNKKVRDLQLEDPENNPRN</sequence>
<dbReference type="FunFam" id="3.40.50.300:FF:000006">
    <property type="entry name" value="DNA-binding transcriptional regulator NtrC"/>
    <property type="match status" value="1"/>
</dbReference>
<name>A0A518C0Q1_9BACT</name>
<dbReference type="SMART" id="SM00065">
    <property type="entry name" value="GAF"/>
    <property type="match status" value="1"/>
</dbReference>
<dbReference type="Gene3D" id="1.10.10.60">
    <property type="entry name" value="Homeodomain-like"/>
    <property type="match status" value="1"/>
</dbReference>
<evidence type="ECO:0000256" key="6">
    <source>
        <dbReference type="ARBA" id="ARBA00023163"/>
    </source>
</evidence>
<dbReference type="PROSITE" id="PS00676">
    <property type="entry name" value="SIGMA54_INTERACT_2"/>
    <property type="match status" value="1"/>
</dbReference>
<dbReference type="CDD" id="cd00009">
    <property type="entry name" value="AAA"/>
    <property type="match status" value="1"/>
</dbReference>
<dbReference type="KEGG" id="mcad:Pan265_26760"/>
<dbReference type="GO" id="GO:0006355">
    <property type="term" value="P:regulation of DNA-templated transcription"/>
    <property type="evidence" value="ECO:0007669"/>
    <property type="project" value="InterPro"/>
</dbReference>
<dbReference type="Gene3D" id="3.30.450.40">
    <property type="match status" value="1"/>
</dbReference>
<evidence type="ECO:0000256" key="5">
    <source>
        <dbReference type="ARBA" id="ARBA00023159"/>
    </source>
</evidence>
<dbReference type="RefSeq" id="WP_145446959.1">
    <property type="nucleotide sequence ID" value="NZ_CP036280.1"/>
</dbReference>
<dbReference type="SMART" id="SM00382">
    <property type="entry name" value="AAA"/>
    <property type="match status" value="1"/>
</dbReference>
<dbReference type="Pfam" id="PF00158">
    <property type="entry name" value="Sigma54_activat"/>
    <property type="match status" value="1"/>
</dbReference>
<dbReference type="InterPro" id="IPR002078">
    <property type="entry name" value="Sigma_54_int"/>
</dbReference>
<dbReference type="GO" id="GO:0005524">
    <property type="term" value="F:ATP binding"/>
    <property type="evidence" value="ECO:0007669"/>
    <property type="project" value="UniProtKB-KW"/>
</dbReference>
<dbReference type="InterPro" id="IPR003593">
    <property type="entry name" value="AAA+_ATPase"/>
</dbReference>
<dbReference type="Pfam" id="PF01590">
    <property type="entry name" value="GAF"/>
    <property type="match status" value="1"/>
</dbReference>
<evidence type="ECO:0000313" key="9">
    <source>
        <dbReference type="Proteomes" id="UP000320386"/>
    </source>
</evidence>
<proteinExistence type="predicted"/>
<keyword evidence="1" id="KW-0547">Nucleotide-binding</keyword>
<dbReference type="InterPro" id="IPR025944">
    <property type="entry name" value="Sigma_54_int_dom_CS"/>
</dbReference>
<dbReference type="PRINTS" id="PR01590">
    <property type="entry name" value="HTHFIS"/>
</dbReference>
<dbReference type="Proteomes" id="UP000320386">
    <property type="component" value="Chromosome"/>
</dbReference>
<dbReference type="InterPro" id="IPR003018">
    <property type="entry name" value="GAF"/>
</dbReference>
<dbReference type="InterPro" id="IPR009057">
    <property type="entry name" value="Homeodomain-like_sf"/>
</dbReference>
<evidence type="ECO:0000259" key="7">
    <source>
        <dbReference type="PROSITE" id="PS50045"/>
    </source>
</evidence>
<dbReference type="EMBL" id="CP036280">
    <property type="protein sequence ID" value="QDU72802.1"/>
    <property type="molecule type" value="Genomic_DNA"/>
</dbReference>
<keyword evidence="3" id="KW-0805">Transcription regulation</keyword>
<dbReference type="Pfam" id="PF25601">
    <property type="entry name" value="AAA_lid_14"/>
    <property type="match status" value="1"/>
</dbReference>
<dbReference type="SUPFAM" id="SSF46689">
    <property type="entry name" value="Homeodomain-like"/>
    <property type="match status" value="1"/>
</dbReference>
<dbReference type="Gene3D" id="1.10.8.60">
    <property type="match status" value="1"/>
</dbReference>
<feature type="domain" description="Sigma-54 factor interaction" evidence="7">
    <location>
        <begin position="201"/>
        <end position="430"/>
    </location>
</feature>
<keyword evidence="6" id="KW-0804">Transcription</keyword>
<keyword evidence="2" id="KW-0067">ATP-binding</keyword>
<dbReference type="PANTHER" id="PTHR32071">
    <property type="entry name" value="TRANSCRIPTIONAL REGULATORY PROTEIN"/>
    <property type="match status" value="1"/>
</dbReference>
<evidence type="ECO:0000313" key="8">
    <source>
        <dbReference type="EMBL" id="QDU72802.1"/>
    </source>
</evidence>
<protein>
    <submittedName>
        <fullName evidence="8">Nitrogen fixation protein VnfA</fullName>
    </submittedName>
</protein>
<keyword evidence="5" id="KW-0010">Activator</keyword>
<dbReference type="SUPFAM" id="SSF55781">
    <property type="entry name" value="GAF domain-like"/>
    <property type="match status" value="1"/>
</dbReference>
<gene>
    <name evidence="8" type="primary">vnfA</name>
    <name evidence="8" type="ORF">Pan265_26760</name>
</gene>
<dbReference type="GO" id="GO:0043565">
    <property type="term" value="F:sequence-specific DNA binding"/>
    <property type="evidence" value="ECO:0007669"/>
    <property type="project" value="InterPro"/>
</dbReference>
<dbReference type="InterPro" id="IPR058031">
    <property type="entry name" value="AAA_lid_NorR"/>
</dbReference>
<dbReference type="InterPro" id="IPR002197">
    <property type="entry name" value="HTH_Fis"/>
</dbReference>
<keyword evidence="9" id="KW-1185">Reference proteome</keyword>
<dbReference type="InterPro" id="IPR029016">
    <property type="entry name" value="GAF-like_dom_sf"/>
</dbReference>